<dbReference type="AlphaFoldDB" id="A0A2P2JGE4"/>
<dbReference type="EMBL" id="GGEC01012065">
    <property type="protein sequence ID" value="MBW92548.1"/>
    <property type="molecule type" value="Transcribed_RNA"/>
</dbReference>
<reference evidence="1" key="1">
    <citation type="submission" date="2018-02" db="EMBL/GenBank/DDBJ databases">
        <title>Rhizophora mucronata_Transcriptome.</title>
        <authorList>
            <person name="Meera S.P."/>
            <person name="Sreeshan A."/>
            <person name="Augustine A."/>
        </authorList>
    </citation>
    <scope>NUCLEOTIDE SEQUENCE</scope>
    <source>
        <tissue evidence="1">Leaf</tissue>
    </source>
</reference>
<accession>A0A2P2JGE4</accession>
<organism evidence="1">
    <name type="scientific">Rhizophora mucronata</name>
    <name type="common">Asiatic mangrove</name>
    <dbReference type="NCBI Taxonomy" id="61149"/>
    <lineage>
        <taxon>Eukaryota</taxon>
        <taxon>Viridiplantae</taxon>
        <taxon>Streptophyta</taxon>
        <taxon>Embryophyta</taxon>
        <taxon>Tracheophyta</taxon>
        <taxon>Spermatophyta</taxon>
        <taxon>Magnoliopsida</taxon>
        <taxon>eudicotyledons</taxon>
        <taxon>Gunneridae</taxon>
        <taxon>Pentapetalae</taxon>
        <taxon>rosids</taxon>
        <taxon>fabids</taxon>
        <taxon>Malpighiales</taxon>
        <taxon>Rhizophoraceae</taxon>
        <taxon>Rhizophora</taxon>
    </lineage>
</organism>
<sequence>MQENTFGFLVLEHIELTNFYFFLRKQTESEWGRSTEIYKLPRPASVAVTRLETASFWPSSRSLEQKYLESPKSNSRVSLT</sequence>
<name>A0A2P2JGE4_RHIMU</name>
<proteinExistence type="predicted"/>
<evidence type="ECO:0000313" key="1">
    <source>
        <dbReference type="EMBL" id="MBW92548.1"/>
    </source>
</evidence>
<protein>
    <submittedName>
        <fullName evidence="1">Uncharacterized protein</fullName>
    </submittedName>
</protein>